<accession>A0A8X6SZC9</accession>
<reference evidence="1" key="1">
    <citation type="submission" date="2020-08" db="EMBL/GenBank/DDBJ databases">
        <title>Multicomponent nature underlies the extraordinary mechanical properties of spider dragline silk.</title>
        <authorList>
            <person name="Kono N."/>
            <person name="Nakamura H."/>
            <person name="Mori M."/>
            <person name="Yoshida Y."/>
            <person name="Ohtoshi R."/>
            <person name="Malay A.D."/>
            <person name="Moran D.A.P."/>
            <person name="Tomita M."/>
            <person name="Numata K."/>
            <person name="Arakawa K."/>
        </authorList>
    </citation>
    <scope>NUCLEOTIDE SEQUENCE</scope>
</reference>
<dbReference type="EMBL" id="BMAU01021335">
    <property type="protein sequence ID" value="GFY15573.1"/>
    <property type="molecule type" value="Genomic_DNA"/>
</dbReference>
<dbReference type="Proteomes" id="UP000887159">
    <property type="component" value="Unassembled WGS sequence"/>
</dbReference>
<organism evidence="1 2">
    <name type="scientific">Trichonephila clavipes</name>
    <name type="common">Golden silk orbweaver</name>
    <name type="synonym">Nephila clavipes</name>
    <dbReference type="NCBI Taxonomy" id="2585209"/>
    <lineage>
        <taxon>Eukaryota</taxon>
        <taxon>Metazoa</taxon>
        <taxon>Ecdysozoa</taxon>
        <taxon>Arthropoda</taxon>
        <taxon>Chelicerata</taxon>
        <taxon>Arachnida</taxon>
        <taxon>Araneae</taxon>
        <taxon>Araneomorphae</taxon>
        <taxon>Entelegynae</taxon>
        <taxon>Araneoidea</taxon>
        <taxon>Nephilidae</taxon>
        <taxon>Trichonephila</taxon>
    </lineage>
</organism>
<dbReference type="AlphaFoldDB" id="A0A8X6SZC9"/>
<proteinExistence type="predicted"/>
<comment type="caution">
    <text evidence="1">The sequence shown here is derived from an EMBL/GenBank/DDBJ whole genome shotgun (WGS) entry which is preliminary data.</text>
</comment>
<name>A0A8X6SZC9_TRICX</name>
<protein>
    <submittedName>
        <fullName evidence="1">Uncharacterized protein</fullName>
    </submittedName>
</protein>
<evidence type="ECO:0000313" key="2">
    <source>
        <dbReference type="Proteomes" id="UP000887159"/>
    </source>
</evidence>
<sequence>MKMAFLHSSQHIVWLNFPSGVFIIMDSQTNLHAKDGIRFSSIYRDIILKLLKLLLSGAMVSKFLFEDDNANPNIENVVDECVDKNIPVVWN</sequence>
<evidence type="ECO:0000313" key="1">
    <source>
        <dbReference type="EMBL" id="GFY15573.1"/>
    </source>
</evidence>
<keyword evidence="2" id="KW-1185">Reference proteome</keyword>
<gene>
    <name evidence="1" type="ORF">TNCV_1282211</name>
</gene>